<evidence type="ECO:0000313" key="7">
    <source>
        <dbReference type="EMBL" id="ETN36462.1"/>
    </source>
</evidence>
<evidence type="ECO:0000313" key="8">
    <source>
        <dbReference type="Proteomes" id="UP000030752"/>
    </source>
</evidence>
<dbReference type="STRING" id="1220924.W2RJ02"/>
<comment type="function">
    <text evidence="6">Subunit of the V1 complex of vacuolar(H+)-ATPase (V-ATPase), a multisubunit enzyme composed of a peripheral complex (V1) that hydrolyzes ATP and a membrane integral complex (V0) that translocates protons. V-ATPase is responsible for acidifying and maintaining the pH of intracellular compartments and in some cell types, is targeted to the plasma membrane, where it is responsible for acidifying the extracellular environment. Subunit C is necessary for the assembly of the catalytic sector of the enzyme and is likely to have a specific function in its catalytic activity.</text>
</comment>
<keyword evidence="2 6" id="KW-0813">Transport</keyword>
<dbReference type="eggNOG" id="KOG2909">
    <property type="taxonomic scope" value="Eukaryota"/>
</dbReference>
<dbReference type="CDD" id="cd14785">
    <property type="entry name" value="V-ATPase_C"/>
    <property type="match status" value="1"/>
</dbReference>
<protein>
    <recommendedName>
        <fullName evidence="6">V-type proton ATPase subunit C</fullName>
    </recommendedName>
</protein>
<evidence type="ECO:0000256" key="4">
    <source>
        <dbReference type="ARBA" id="ARBA00023065"/>
    </source>
</evidence>
<dbReference type="InterPro" id="IPR036132">
    <property type="entry name" value="Vac_ATP_synth_c_sf"/>
</dbReference>
<comment type="subunit">
    <text evidence="6">V-ATPase is a heteromultimeric enzyme composed of a peripheral catalytic V1 complex (components A to H) attached to an integral membrane V0 proton pore complex.</text>
</comment>
<reference evidence="7 8" key="1">
    <citation type="submission" date="2013-03" db="EMBL/GenBank/DDBJ databases">
        <title>The Genome Sequence of Phialophora europaea CBS 101466.</title>
        <authorList>
            <consortium name="The Broad Institute Genomics Platform"/>
            <person name="Cuomo C."/>
            <person name="de Hoog S."/>
            <person name="Gorbushina A."/>
            <person name="Walker B."/>
            <person name="Young S.K."/>
            <person name="Zeng Q."/>
            <person name="Gargeya S."/>
            <person name="Fitzgerald M."/>
            <person name="Haas B."/>
            <person name="Abouelleil A."/>
            <person name="Allen A.W."/>
            <person name="Alvarado L."/>
            <person name="Arachchi H.M."/>
            <person name="Berlin A.M."/>
            <person name="Chapman S.B."/>
            <person name="Gainer-Dewar J."/>
            <person name="Goldberg J."/>
            <person name="Griggs A."/>
            <person name="Gujja S."/>
            <person name="Hansen M."/>
            <person name="Howarth C."/>
            <person name="Imamovic A."/>
            <person name="Ireland A."/>
            <person name="Larimer J."/>
            <person name="McCowan C."/>
            <person name="Murphy C."/>
            <person name="Pearson M."/>
            <person name="Poon T.W."/>
            <person name="Priest M."/>
            <person name="Roberts A."/>
            <person name="Saif S."/>
            <person name="Shea T."/>
            <person name="Sisk P."/>
            <person name="Sykes S."/>
            <person name="Wortman J."/>
            <person name="Nusbaum C."/>
            <person name="Birren B."/>
        </authorList>
    </citation>
    <scope>NUCLEOTIDE SEQUENCE [LARGE SCALE GENOMIC DNA]</scope>
    <source>
        <strain evidence="7 8">CBS 101466</strain>
    </source>
</reference>
<dbReference type="OrthoDB" id="6605928at2759"/>
<evidence type="ECO:0000256" key="3">
    <source>
        <dbReference type="ARBA" id="ARBA00022781"/>
    </source>
</evidence>
<proteinExistence type="inferred from homology"/>
<dbReference type="Proteomes" id="UP000030752">
    <property type="component" value="Unassembled WGS sequence"/>
</dbReference>
<dbReference type="Gene3D" id="1.20.1460.10">
    <property type="entry name" value="subunit c (vma5p) of the yeast v-atpase, domain 2"/>
    <property type="match status" value="1"/>
</dbReference>
<dbReference type="RefSeq" id="XP_008721280.1">
    <property type="nucleotide sequence ID" value="XM_008723058.1"/>
</dbReference>
<name>W2RJ02_CYPE1</name>
<sequence length="393" mass="43546">MSKPTYLLVSVPSSITPSGHKDDALGSVQKAVNPSNGDVQPFSLPEFKIGTLDACLQQSDELAKLENVCNGVVSKVADTLKNVLDGDEEKANTHKSVNDKPLDQYLSNFSWNKVKYRADKPIAELLSLLQKEINSIDNDVRSKFNQYNSLRTNLASLHRKQSGSLATKSLLSIVNPKILVQTSGSEHLETHLVAVPSSSVKEFNRSYETVSPMVVPRSAYLVDSDSEYTLYAVTVFKKHAQDFVHKAREHKWIPRDFKAQEGGKEEEVRELRKAESEEKKVWGEILRLGRTGWSEGVMALVHVVVLRMFVETVLRYGLPLDYVGAVVKTDKKRVEKARKGMDSEYSYLAGNAFGRDSKGRIQKEDTSVGGPDVGGAEAGAEYSAYVCCTIDVD</sequence>
<dbReference type="GO" id="GO:0046961">
    <property type="term" value="F:proton-transporting ATPase activity, rotational mechanism"/>
    <property type="evidence" value="ECO:0007669"/>
    <property type="project" value="InterPro"/>
</dbReference>
<comment type="function">
    <text evidence="5">Subunit of the V1 complex of vacuolar(H+)-ATPase (V-ATPase), a multisubunit enzyme composed of a peripheral complex (V1) that hydrolyzes ATP and a membrane integral complex (V0) that translocates protons. V-ATPase is responsible for acidifying and maintaining the pH of intracellular compartments. Subunit C is necessary for the assembly of the catalytic sector of the enzyme and is likely to have a specific function in its catalytic activity. Reversibly leaves the enzyme after glucose depletion, causing the catalytic subcomplex V1 to detach from the V0 section.</text>
</comment>
<keyword evidence="8" id="KW-1185">Reference proteome</keyword>
<evidence type="ECO:0000256" key="2">
    <source>
        <dbReference type="ARBA" id="ARBA00022448"/>
    </source>
</evidence>
<dbReference type="Gene3D" id="3.30.70.1180">
    <property type="entry name" value="Vacuolar atp synthase subunit c, domain 1"/>
    <property type="match status" value="1"/>
</dbReference>
<evidence type="ECO:0000256" key="5">
    <source>
        <dbReference type="ARBA" id="ARBA00053565"/>
    </source>
</evidence>
<keyword evidence="4 6" id="KW-0406">Ion transport</keyword>
<dbReference type="HOGENOM" id="CLU_017554_3_0_1"/>
<dbReference type="AlphaFoldDB" id="W2RJ02"/>
<dbReference type="FunFam" id="3.30.70.100:FF:000002">
    <property type="entry name" value="V-type proton ATPase subunit C"/>
    <property type="match status" value="1"/>
</dbReference>
<dbReference type="InterPro" id="IPR004907">
    <property type="entry name" value="ATPase_V1-cplx_csu"/>
</dbReference>
<dbReference type="EMBL" id="KB822725">
    <property type="protein sequence ID" value="ETN36462.1"/>
    <property type="molecule type" value="Genomic_DNA"/>
</dbReference>
<organism evidence="7 8">
    <name type="scientific">Cyphellophora europaea (strain CBS 101466)</name>
    <name type="common">Phialophora europaea</name>
    <dbReference type="NCBI Taxonomy" id="1220924"/>
    <lineage>
        <taxon>Eukaryota</taxon>
        <taxon>Fungi</taxon>
        <taxon>Dikarya</taxon>
        <taxon>Ascomycota</taxon>
        <taxon>Pezizomycotina</taxon>
        <taxon>Eurotiomycetes</taxon>
        <taxon>Chaetothyriomycetidae</taxon>
        <taxon>Chaetothyriales</taxon>
        <taxon>Cyphellophoraceae</taxon>
        <taxon>Cyphellophora</taxon>
    </lineage>
</organism>
<dbReference type="GeneID" id="19976079"/>
<accession>W2RJ02</accession>
<comment type="similarity">
    <text evidence="1 6">Belongs to the V-ATPase C subunit family.</text>
</comment>
<dbReference type="VEuPathDB" id="FungiDB:HMPREF1541_08740"/>
<dbReference type="PANTHER" id="PTHR10137">
    <property type="entry name" value="V-TYPE PROTON ATPASE SUBUNIT C"/>
    <property type="match status" value="1"/>
</dbReference>
<gene>
    <name evidence="7" type="ORF">HMPREF1541_08740</name>
</gene>
<dbReference type="SUPFAM" id="SSF118203">
    <property type="entry name" value="Vacuolar ATP synthase subunit C"/>
    <property type="match status" value="1"/>
</dbReference>
<dbReference type="FunCoup" id="W2RJ02">
    <property type="interactions" value="388"/>
</dbReference>
<dbReference type="PANTHER" id="PTHR10137:SF0">
    <property type="entry name" value="V-TYPE PROTON ATPASE SUBUNIT C"/>
    <property type="match status" value="1"/>
</dbReference>
<evidence type="ECO:0000256" key="6">
    <source>
        <dbReference type="RuleBase" id="RU364010"/>
    </source>
</evidence>
<dbReference type="Gene3D" id="3.30.70.100">
    <property type="match status" value="1"/>
</dbReference>
<dbReference type="Pfam" id="PF03223">
    <property type="entry name" value="V-ATPase_C"/>
    <property type="match status" value="1"/>
</dbReference>
<keyword evidence="3 6" id="KW-0375">Hydrogen ion transport</keyword>
<dbReference type="GO" id="GO:0000221">
    <property type="term" value="C:vacuolar proton-transporting V-type ATPase, V1 domain"/>
    <property type="evidence" value="ECO:0007669"/>
    <property type="project" value="EnsemblFungi"/>
</dbReference>
<dbReference type="InParanoid" id="W2RJ02"/>
<evidence type="ECO:0000256" key="1">
    <source>
        <dbReference type="ARBA" id="ARBA00006138"/>
    </source>
</evidence>